<evidence type="ECO:0000256" key="1">
    <source>
        <dbReference type="SAM" id="Phobius"/>
    </source>
</evidence>
<feature type="transmembrane region" description="Helical" evidence="1">
    <location>
        <begin position="45"/>
        <end position="70"/>
    </location>
</feature>
<name>A0A0G4FYA3_VITBC</name>
<keyword evidence="1" id="KW-1133">Transmembrane helix</keyword>
<feature type="transmembrane region" description="Helical" evidence="1">
    <location>
        <begin position="90"/>
        <end position="118"/>
    </location>
</feature>
<keyword evidence="3" id="KW-1185">Reference proteome</keyword>
<feature type="transmembrane region" description="Helical" evidence="1">
    <location>
        <begin position="307"/>
        <end position="327"/>
    </location>
</feature>
<evidence type="ECO:0000313" key="2">
    <source>
        <dbReference type="EMBL" id="CEM20335.1"/>
    </source>
</evidence>
<dbReference type="InParanoid" id="A0A0G4FYA3"/>
<accession>A0A0G4FYA3</accession>
<dbReference type="EMBL" id="CDMY01000525">
    <property type="protein sequence ID" value="CEM20335.1"/>
    <property type="molecule type" value="Genomic_DNA"/>
</dbReference>
<reference evidence="2 3" key="1">
    <citation type="submission" date="2014-11" db="EMBL/GenBank/DDBJ databases">
        <authorList>
            <person name="Zhu J."/>
            <person name="Qi W."/>
            <person name="Song R."/>
        </authorList>
    </citation>
    <scope>NUCLEOTIDE SEQUENCE [LARGE SCALE GENOMIC DNA]</scope>
</reference>
<feature type="transmembrane region" description="Helical" evidence="1">
    <location>
        <begin position="268"/>
        <end position="287"/>
    </location>
</feature>
<sequence>MPGVPAKDDVEGAEETLLFLLPAEGKEDRMLDLPYERKNGFPFNLAVVSLGSVLTLVFFMFEALWLAILINERPNCRLSAVPALCHTCTLVFFTTPLIAAAAALFVAQRAFLMNRLFYELLRRKAVLIVSKVQAMADPLVLLVVLPLILSIGMFIFIDDPLTTIAFVPYYIPFAAFLGAYFQQMNVAEYGEIFTLAEFMSSGEPAMSYLSGCTTIKEAALRDAVPWADQQLADKEDYTLNDKLDKLQERCAWFKDNKEDAWAARNQRLGTFVGVVMNYLAFPGSILLDRKFLQTDARATRFMGWNQVYRVLMCVVGALLLAAAIALIRVELSSSPSVSGRYLQSILAGHLHHVGAKVPELEGGDF</sequence>
<gene>
    <name evidence="2" type="ORF">Vbra_21815</name>
</gene>
<keyword evidence="1" id="KW-0472">Membrane</keyword>
<organism evidence="2 3">
    <name type="scientific">Vitrella brassicaformis (strain CCMP3155)</name>
    <dbReference type="NCBI Taxonomy" id="1169540"/>
    <lineage>
        <taxon>Eukaryota</taxon>
        <taxon>Sar</taxon>
        <taxon>Alveolata</taxon>
        <taxon>Colpodellida</taxon>
        <taxon>Vitrellaceae</taxon>
        <taxon>Vitrella</taxon>
    </lineage>
</organism>
<feature type="transmembrane region" description="Helical" evidence="1">
    <location>
        <begin position="163"/>
        <end position="181"/>
    </location>
</feature>
<dbReference type="AlphaFoldDB" id="A0A0G4FYA3"/>
<feature type="transmembrane region" description="Helical" evidence="1">
    <location>
        <begin position="139"/>
        <end position="157"/>
    </location>
</feature>
<keyword evidence="1" id="KW-0812">Transmembrane</keyword>
<dbReference type="Proteomes" id="UP000041254">
    <property type="component" value="Unassembled WGS sequence"/>
</dbReference>
<protein>
    <submittedName>
        <fullName evidence="2">Uncharacterized protein</fullName>
    </submittedName>
</protein>
<dbReference type="VEuPathDB" id="CryptoDB:Vbra_21815"/>
<evidence type="ECO:0000313" key="3">
    <source>
        <dbReference type="Proteomes" id="UP000041254"/>
    </source>
</evidence>
<proteinExistence type="predicted"/>